<dbReference type="InterPro" id="IPR050083">
    <property type="entry name" value="HtpX_protease"/>
</dbReference>
<keyword evidence="10 12" id="KW-0482">Metalloprotease</keyword>
<evidence type="ECO:0000313" key="15">
    <source>
        <dbReference type="Proteomes" id="UP000178759"/>
    </source>
</evidence>
<evidence type="ECO:0000256" key="2">
    <source>
        <dbReference type="ARBA" id="ARBA00009779"/>
    </source>
</evidence>
<feature type="binding site" evidence="12">
    <location>
        <position position="222"/>
    </location>
    <ligand>
        <name>Zn(2+)</name>
        <dbReference type="ChEBI" id="CHEBI:29105"/>
        <note>catalytic</note>
    </ligand>
</feature>
<feature type="transmembrane region" description="Helical" evidence="12">
    <location>
        <begin position="194"/>
        <end position="213"/>
    </location>
</feature>
<keyword evidence="9 12" id="KW-1133">Transmembrane helix</keyword>
<accession>A0A1F6AIT0</accession>
<evidence type="ECO:0000256" key="4">
    <source>
        <dbReference type="ARBA" id="ARBA00022670"/>
    </source>
</evidence>
<organism evidence="14 15">
    <name type="scientific">Candidatus Gottesmanbacteria bacterium RIFCSPLOWO2_01_FULL_43_11b</name>
    <dbReference type="NCBI Taxonomy" id="1798392"/>
    <lineage>
        <taxon>Bacteria</taxon>
        <taxon>Candidatus Gottesmaniibacteriota</taxon>
    </lineage>
</organism>
<dbReference type="EMBL" id="MFJV01000001">
    <property type="protein sequence ID" value="OGG24605.1"/>
    <property type="molecule type" value="Genomic_DNA"/>
</dbReference>
<dbReference type="CDD" id="cd07340">
    <property type="entry name" value="M48B_Htpx_like"/>
    <property type="match status" value="1"/>
</dbReference>
<dbReference type="GO" id="GO:0005886">
    <property type="term" value="C:plasma membrane"/>
    <property type="evidence" value="ECO:0007669"/>
    <property type="project" value="UniProtKB-SubCell"/>
</dbReference>
<evidence type="ECO:0000256" key="10">
    <source>
        <dbReference type="ARBA" id="ARBA00023049"/>
    </source>
</evidence>
<dbReference type="Pfam" id="PF01435">
    <property type="entry name" value="Peptidase_M48"/>
    <property type="match status" value="1"/>
</dbReference>
<feature type="transmembrane region" description="Helical" evidence="12">
    <location>
        <begin position="42"/>
        <end position="60"/>
    </location>
</feature>
<keyword evidence="5 12" id="KW-0812">Transmembrane</keyword>
<evidence type="ECO:0000313" key="14">
    <source>
        <dbReference type="EMBL" id="OGG24605.1"/>
    </source>
</evidence>
<evidence type="ECO:0000256" key="7">
    <source>
        <dbReference type="ARBA" id="ARBA00022801"/>
    </source>
</evidence>
<keyword evidence="11 12" id="KW-0472">Membrane</keyword>
<dbReference type="Gene3D" id="3.30.2010.10">
    <property type="entry name" value="Metalloproteases ('zincins'), catalytic domain"/>
    <property type="match status" value="1"/>
</dbReference>
<keyword evidence="8 12" id="KW-0862">Zinc</keyword>
<dbReference type="InterPro" id="IPR022919">
    <property type="entry name" value="Pept_M48_protease_HtpX"/>
</dbReference>
<evidence type="ECO:0000256" key="5">
    <source>
        <dbReference type="ARBA" id="ARBA00022692"/>
    </source>
</evidence>
<feature type="binding site" evidence="12">
    <location>
        <position position="143"/>
    </location>
    <ligand>
        <name>Zn(2+)</name>
        <dbReference type="ChEBI" id="CHEBI:29105"/>
        <note>catalytic</note>
    </ligand>
</feature>
<dbReference type="PANTHER" id="PTHR43221">
    <property type="entry name" value="PROTEASE HTPX"/>
    <property type="match status" value="1"/>
</dbReference>
<comment type="similarity">
    <text evidence="2 12">Belongs to the peptidase M48B family.</text>
</comment>
<keyword evidence="6 12" id="KW-0479">Metal-binding</keyword>
<dbReference type="GO" id="GO:0004222">
    <property type="term" value="F:metalloendopeptidase activity"/>
    <property type="evidence" value="ECO:0007669"/>
    <property type="project" value="UniProtKB-UniRule"/>
</dbReference>
<comment type="caution">
    <text evidence="14">The sequence shown here is derived from an EMBL/GenBank/DDBJ whole genome shotgun (WGS) entry which is preliminary data.</text>
</comment>
<reference evidence="14 15" key="1">
    <citation type="journal article" date="2016" name="Nat. Commun.">
        <title>Thousands of microbial genomes shed light on interconnected biogeochemical processes in an aquifer system.</title>
        <authorList>
            <person name="Anantharaman K."/>
            <person name="Brown C.T."/>
            <person name="Hug L.A."/>
            <person name="Sharon I."/>
            <person name="Castelle C.J."/>
            <person name="Probst A.J."/>
            <person name="Thomas B.C."/>
            <person name="Singh A."/>
            <person name="Wilkins M.J."/>
            <person name="Karaoz U."/>
            <person name="Brodie E.L."/>
            <person name="Williams K.H."/>
            <person name="Hubbard S.S."/>
            <person name="Banfield J.F."/>
        </authorList>
    </citation>
    <scope>NUCLEOTIDE SEQUENCE [LARGE SCALE GENOMIC DNA]</scope>
</reference>
<name>A0A1F6AIT0_9BACT</name>
<dbReference type="STRING" id="1798392.A3A79_05495"/>
<dbReference type="Proteomes" id="UP000178759">
    <property type="component" value="Unassembled WGS sequence"/>
</dbReference>
<dbReference type="GO" id="GO:0008270">
    <property type="term" value="F:zinc ion binding"/>
    <property type="evidence" value="ECO:0007669"/>
    <property type="project" value="UniProtKB-UniRule"/>
</dbReference>
<evidence type="ECO:0000256" key="12">
    <source>
        <dbReference type="HAMAP-Rule" id="MF_00188"/>
    </source>
</evidence>
<feature type="domain" description="Peptidase M48" evidence="13">
    <location>
        <begin position="84"/>
        <end position="297"/>
    </location>
</feature>
<dbReference type="GO" id="GO:0006508">
    <property type="term" value="P:proteolysis"/>
    <property type="evidence" value="ECO:0007669"/>
    <property type="project" value="UniProtKB-KW"/>
</dbReference>
<dbReference type="EC" id="3.4.24.-" evidence="12"/>
<keyword evidence="7 12" id="KW-0378">Hydrolase</keyword>
<evidence type="ECO:0000256" key="11">
    <source>
        <dbReference type="ARBA" id="ARBA00023136"/>
    </source>
</evidence>
<evidence type="ECO:0000256" key="3">
    <source>
        <dbReference type="ARBA" id="ARBA00022475"/>
    </source>
</evidence>
<keyword evidence="3 12" id="KW-1003">Cell membrane</keyword>
<evidence type="ECO:0000256" key="6">
    <source>
        <dbReference type="ARBA" id="ARBA00022723"/>
    </source>
</evidence>
<feature type="transmembrane region" description="Helical" evidence="12">
    <location>
        <begin position="155"/>
        <end position="174"/>
    </location>
</feature>
<protein>
    <recommendedName>
        <fullName evidence="12">Protease HtpX homolog</fullName>
        <ecNumber evidence="12">3.4.24.-</ecNumber>
    </recommendedName>
</protein>
<sequence length="298" mass="32975">MSIHSNIQSNITKTYIIMSIFVAFVVIVAYVLGQALGYGNSFMWIAVSLSVFSSFASYYWGDKIVLALSRARPADRKRDFDFFTVAENLAIAAGVPKPKLYVIDDSAMNAFATGRDPSHAVIVATTGILQRLERRELEGVIAHELSHIKNFDTRLMAVVAVLVGTVAFLADMFMRSLWWGGRRSRDNDRGLGSILLLIGVILAIISPILATLIQLSVSRKREFLADASGALLTRYPEGLARALEKLGHDKEVLEAATNATAHLYITNPFKGKQFHAFFSSLFNTHPPLAERIKILRSM</sequence>
<dbReference type="PANTHER" id="PTHR43221:SF1">
    <property type="entry name" value="PROTEASE HTPX"/>
    <property type="match status" value="1"/>
</dbReference>
<dbReference type="AlphaFoldDB" id="A0A1F6AIT0"/>
<feature type="active site" evidence="12">
    <location>
        <position position="144"/>
    </location>
</feature>
<comment type="cofactor">
    <cofactor evidence="12">
        <name>Zn(2+)</name>
        <dbReference type="ChEBI" id="CHEBI:29105"/>
    </cofactor>
    <text evidence="12">Binds 1 zinc ion per subunit.</text>
</comment>
<feature type="transmembrane region" description="Helical" evidence="12">
    <location>
        <begin position="15"/>
        <end position="36"/>
    </location>
</feature>
<dbReference type="InterPro" id="IPR001915">
    <property type="entry name" value="Peptidase_M48"/>
</dbReference>
<evidence type="ECO:0000259" key="13">
    <source>
        <dbReference type="Pfam" id="PF01435"/>
    </source>
</evidence>
<evidence type="ECO:0000256" key="1">
    <source>
        <dbReference type="ARBA" id="ARBA00004651"/>
    </source>
</evidence>
<gene>
    <name evidence="12" type="primary">htpX</name>
    <name evidence="14" type="ORF">A3A79_05495</name>
</gene>
<feature type="binding site" evidence="12">
    <location>
        <position position="147"/>
    </location>
    <ligand>
        <name>Zn(2+)</name>
        <dbReference type="ChEBI" id="CHEBI:29105"/>
        <note>catalytic</note>
    </ligand>
</feature>
<comment type="subcellular location">
    <subcellularLocation>
        <location evidence="1 12">Cell membrane</location>
        <topology evidence="1 12">Multi-pass membrane protein</topology>
    </subcellularLocation>
</comment>
<dbReference type="HAMAP" id="MF_00188">
    <property type="entry name" value="Pept_M48_protease_HtpX"/>
    <property type="match status" value="1"/>
</dbReference>
<evidence type="ECO:0000256" key="9">
    <source>
        <dbReference type="ARBA" id="ARBA00022989"/>
    </source>
</evidence>
<proteinExistence type="inferred from homology"/>
<keyword evidence="4 12" id="KW-0645">Protease</keyword>
<evidence type="ECO:0000256" key="8">
    <source>
        <dbReference type="ARBA" id="ARBA00022833"/>
    </source>
</evidence>